<dbReference type="Gene3D" id="3.40.109.10">
    <property type="entry name" value="NADH Oxidase"/>
    <property type="match status" value="1"/>
</dbReference>
<dbReference type="InterPro" id="IPR029479">
    <property type="entry name" value="Nitroreductase"/>
</dbReference>
<feature type="domain" description="Nitroreductase" evidence="4">
    <location>
        <begin position="17"/>
        <end position="184"/>
    </location>
</feature>
<evidence type="ECO:0000256" key="2">
    <source>
        <dbReference type="ARBA" id="ARBA00022643"/>
    </source>
</evidence>
<dbReference type="NCBIfam" id="TIGR02476">
    <property type="entry name" value="BluB"/>
    <property type="match status" value="1"/>
</dbReference>
<dbReference type="GO" id="GO:0102919">
    <property type="term" value="F:5,6-dimethylbenzimidazole synthase activity"/>
    <property type="evidence" value="ECO:0007669"/>
    <property type="project" value="UniProtKB-EC"/>
</dbReference>
<dbReference type="EMBL" id="JABBJJ010000068">
    <property type="protein sequence ID" value="NMO16445.1"/>
    <property type="molecule type" value="Genomic_DNA"/>
</dbReference>
<gene>
    <name evidence="5" type="primary">bluB</name>
    <name evidence="5" type="ORF">HG543_16505</name>
</gene>
<comment type="caution">
    <text evidence="5">The sequence shown here is derived from an EMBL/GenBank/DDBJ whole genome shotgun (WGS) entry which is preliminary data.</text>
</comment>
<evidence type="ECO:0000256" key="3">
    <source>
        <dbReference type="ARBA" id="ARBA00023002"/>
    </source>
</evidence>
<keyword evidence="1" id="KW-0285">Flavoprotein</keyword>
<dbReference type="PANTHER" id="PTHR23026:SF90">
    <property type="entry name" value="IODOTYROSINE DEIODINASE 1"/>
    <property type="match status" value="1"/>
</dbReference>
<dbReference type="InterPro" id="IPR012825">
    <property type="entry name" value="BluB"/>
</dbReference>
<dbReference type="RefSeq" id="WP_169345736.1">
    <property type="nucleotide sequence ID" value="NZ_JABBJJ010000068.1"/>
</dbReference>
<dbReference type="PANTHER" id="PTHR23026">
    <property type="entry name" value="NADPH NITROREDUCTASE"/>
    <property type="match status" value="1"/>
</dbReference>
<accession>A0A848LGJ9</accession>
<proteinExistence type="predicted"/>
<keyword evidence="6" id="KW-1185">Reference proteome</keyword>
<dbReference type="Proteomes" id="UP000518300">
    <property type="component" value="Unassembled WGS sequence"/>
</dbReference>
<protein>
    <submittedName>
        <fullName evidence="5">5,6-dimethylbenzimidazole synthase</fullName>
        <ecNumber evidence="5">1.13.11.79</ecNumber>
    </submittedName>
</protein>
<keyword evidence="3 5" id="KW-0560">Oxidoreductase</keyword>
<evidence type="ECO:0000256" key="1">
    <source>
        <dbReference type="ARBA" id="ARBA00022630"/>
    </source>
</evidence>
<dbReference type="EC" id="1.13.11.79" evidence="5"/>
<evidence type="ECO:0000313" key="5">
    <source>
        <dbReference type="EMBL" id="NMO16445.1"/>
    </source>
</evidence>
<dbReference type="Pfam" id="PF00881">
    <property type="entry name" value="Nitroreductase"/>
    <property type="match status" value="1"/>
</dbReference>
<evidence type="ECO:0000259" key="4">
    <source>
        <dbReference type="Pfam" id="PF00881"/>
    </source>
</evidence>
<dbReference type="SUPFAM" id="SSF55469">
    <property type="entry name" value="FMN-dependent nitroreductase-like"/>
    <property type="match status" value="1"/>
</dbReference>
<evidence type="ECO:0000313" key="6">
    <source>
        <dbReference type="Proteomes" id="UP000518300"/>
    </source>
</evidence>
<dbReference type="AlphaFoldDB" id="A0A848LGJ9"/>
<sequence>MSADFSAEAREAVYTAIARRRDVRHFRPGVELPAEVLERILGAAHLAPSVGYSQPWDFVLVRDRARRARIRQSFLRCREIEAERFSAERREKYLSLRLEGIEESSLNLCVTVDLRPTKEAILGTTVQPEALRWSACCAVQNLWLAARVEGVGVGWVSIVEPRVLRDELGLPPGVEPIAYLCVGYPVAFGARPLLEENGWRSRRPLASAVHDECYRAPLKQGDETP</sequence>
<organism evidence="5 6">
    <name type="scientific">Pyxidicoccus fallax</name>
    <dbReference type="NCBI Taxonomy" id="394095"/>
    <lineage>
        <taxon>Bacteria</taxon>
        <taxon>Pseudomonadati</taxon>
        <taxon>Myxococcota</taxon>
        <taxon>Myxococcia</taxon>
        <taxon>Myxococcales</taxon>
        <taxon>Cystobacterineae</taxon>
        <taxon>Myxococcaceae</taxon>
        <taxon>Pyxidicoccus</taxon>
    </lineage>
</organism>
<name>A0A848LGJ9_9BACT</name>
<keyword evidence="2" id="KW-0288">FMN</keyword>
<dbReference type="InterPro" id="IPR000415">
    <property type="entry name" value="Nitroreductase-like"/>
</dbReference>
<dbReference type="InterPro" id="IPR050627">
    <property type="entry name" value="Nitroreductase/BluB"/>
</dbReference>
<reference evidence="5 6" key="1">
    <citation type="submission" date="2020-04" db="EMBL/GenBank/DDBJ databases">
        <title>Draft genome of Pyxidicoccus fallax type strain.</title>
        <authorList>
            <person name="Whitworth D.E."/>
        </authorList>
    </citation>
    <scope>NUCLEOTIDE SEQUENCE [LARGE SCALE GENOMIC DNA]</scope>
    <source>
        <strain evidence="5 6">DSM 14698</strain>
    </source>
</reference>